<evidence type="ECO:0000256" key="16">
    <source>
        <dbReference type="RuleBase" id="RU003357"/>
    </source>
</evidence>
<feature type="domain" description="TonB-dependent receptor plug" evidence="20">
    <location>
        <begin position="74"/>
        <end position="179"/>
    </location>
</feature>
<dbReference type="RefSeq" id="WP_189534736.1">
    <property type="nucleotide sequence ID" value="NZ_BMYX01000014.1"/>
</dbReference>
<dbReference type="EMBL" id="BMYX01000014">
    <property type="protein sequence ID" value="GGY20179.1"/>
    <property type="molecule type" value="Genomic_DNA"/>
</dbReference>
<sequence>MSSSKMLCLAKRFGRVICTTGLGLAVPLAHAAKVSETVLETVTVTGNRDAGANQPTQGYQVSSSLSASKTDTPLKEIPQAISVVTREQMNDQKPRTVTEALRYTPGVFTGAVGSTTRYDYIVLRGFSDHPTANEFLDGLRLVGDPDGYNTLQVDPFFLERLDVIRGPASVTYGQASPGGLVALTSKRPLPDAYHAIEVTAGNRRQRSAAIDLSGPLGGGGDLSYRLVAKGSAADEQQNHAKSESYTLAPSLLWKMNGTTSVLLQAYLQNQPKTGYHGALPYEGTVVDHNGQRISTHFNESSPGDGMSRRQQFYGYQLEHALSGDWTLRQNFRYQTSTADLRQFSQIGWSSAAPGKLMRSYAQAHERSESFIVDNQLQGRLRTGDLAHTLLLGVDYQKGHNNGYNSYQYPSTTIDVNNPVYDDSQTPFRPTHFRRHRAQTGVYVQDQLAMDKWRLTLGLRQDHAAVSDTNPQADMTTRWSGSRLSKRLGMVYLADNGVSPYASYSEGFDPSMAYATDRSGNILKPLVSRQSELGLRYQPPGSKTLLSAAVYNLVQDNVAQYNPTTFSYDPVGRVRSRGVELEANGKFGKNWSLLAGYTYTDMRVTQGAMQGKTPYLAPRGKASLWADYAADNGVGIGGGVRYISRMWADSANTAEIPGVTLFDMSIRVNLARFSPGLKGVSLRLNANNLFDRTYVASCYSLSACYYGERRNVSATASYKW</sequence>
<keyword evidence="22" id="KW-1185">Reference proteome</keyword>
<evidence type="ECO:0000256" key="12">
    <source>
        <dbReference type="ARBA" id="ARBA00023170"/>
    </source>
</evidence>
<proteinExistence type="inferred from homology"/>
<organism evidence="21 22">
    <name type="scientific">Paludibacterium paludis</name>
    <dbReference type="NCBI Taxonomy" id="1225769"/>
    <lineage>
        <taxon>Bacteria</taxon>
        <taxon>Pseudomonadati</taxon>
        <taxon>Pseudomonadota</taxon>
        <taxon>Betaproteobacteria</taxon>
        <taxon>Neisseriales</taxon>
        <taxon>Chromobacteriaceae</taxon>
        <taxon>Paludibacterium</taxon>
    </lineage>
</organism>
<dbReference type="PANTHER" id="PTHR32552">
    <property type="entry name" value="FERRICHROME IRON RECEPTOR-RELATED"/>
    <property type="match status" value="1"/>
</dbReference>
<dbReference type="InterPro" id="IPR039426">
    <property type="entry name" value="TonB-dep_rcpt-like"/>
</dbReference>
<dbReference type="Gene3D" id="2.40.170.20">
    <property type="entry name" value="TonB-dependent receptor, beta-barrel domain"/>
    <property type="match status" value="1"/>
</dbReference>
<keyword evidence="4 14" id="KW-1134">Transmembrane beta strand</keyword>
<evidence type="ECO:0000256" key="15">
    <source>
        <dbReference type="PROSITE-ProRule" id="PRU10143"/>
    </source>
</evidence>
<feature type="region of interest" description="Disordered" evidence="17">
    <location>
        <begin position="46"/>
        <end position="65"/>
    </location>
</feature>
<evidence type="ECO:0000313" key="22">
    <source>
        <dbReference type="Proteomes" id="UP000645257"/>
    </source>
</evidence>
<dbReference type="CDD" id="cd01347">
    <property type="entry name" value="ligand_gated_channel"/>
    <property type="match status" value="1"/>
</dbReference>
<dbReference type="InterPro" id="IPR012910">
    <property type="entry name" value="Plug_dom"/>
</dbReference>
<comment type="similarity">
    <text evidence="2 14 16">Belongs to the TonB-dependent receptor family.</text>
</comment>
<evidence type="ECO:0000256" key="6">
    <source>
        <dbReference type="ARBA" id="ARBA00022692"/>
    </source>
</evidence>
<dbReference type="InterPro" id="IPR036942">
    <property type="entry name" value="Beta-barrel_TonB_sf"/>
</dbReference>
<dbReference type="SUPFAM" id="SSF56935">
    <property type="entry name" value="Porins"/>
    <property type="match status" value="1"/>
</dbReference>
<keyword evidence="11 14" id="KW-0472">Membrane</keyword>
<dbReference type="InterPro" id="IPR010916">
    <property type="entry name" value="TonB_box_CS"/>
</dbReference>
<evidence type="ECO:0000256" key="14">
    <source>
        <dbReference type="PROSITE-ProRule" id="PRU01360"/>
    </source>
</evidence>
<dbReference type="Gene3D" id="2.170.130.10">
    <property type="entry name" value="TonB-dependent receptor, plug domain"/>
    <property type="match status" value="1"/>
</dbReference>
<dbReference type="GO" id="GO:0015344">
    <property type="term" value="F:siderophore uptake transmembrane transporter activity"/>
    <property type="evidence" value="ECO:0007669"/>
    <property type="project" value="TreeGrafter"/>
</dbReference>
<dbReference type="PANTHER" id="PTHR32552:SF68">
    <property type="entry name" value="FERRICHROME OUTER MEMBRANE TRANSPORTER_PHAGE RECEPTOR"/>
    <property type="match status" value="1"/>
</dbReference>
<dbReference type="Proteomes" id="UP000645257">
    <property type="component" value="Unassembled WGS sequence"/>
</dbReference>
<dbReference type="NCBIfam" id="TIGR01783">
    <property type="entry name" value="TonB-siderophor"/>
    <property type="match status" value="1"/>
</dbReference>
<evidence type="ECO:0000259" key="20">
    <source>
        <dbReference type="Pfam" id="PF07715"/>
    </source>
</evidence>
<reference evidence="21" key="1">
    <citation type="journal article" date="2014" name="Int. J. Syst. Evol. Microbiol.">
        <title>Complete genome sequence of Corynebacterium casei LMG S-19264T (=DSM 44701T), isolated from a smear-ripened cheese.</title>
        <authorList>
            <consortium name="US DOE Joint Genome Institute (JGI-PGF)"/>
            <person name="Walter F."/>
            <person name="Albersmeier A."/>
            <person name="Kalinowski J."/>
            <person name="Ruckert C."/>
        </authorList>
    </citation>
    <scope>NUCLEOTIDE SEQUENCE</scope>
    <source>
        <strain evidence="21">KCTC 32182</strain>
    </source>
</reference>
<evidence type="ECO:0000259" key="19">
    <source>
        <dbReference type="Pfam" id="PF00593"/>
    </source>
</evidence>
<keyword evidence="9" id="KW-0406">Ion transport</keyword>
<dbReference type="PROSITE" id="PS52016">
    <property type="entry name" value="TONB_DEPENDENT_REC_3"/>
    <property type="match status" value="1"/>
</dbReference>
<evidence type="ECO:0000256" key="7">
    <source>
        <dbReference type="ARBA" id="ARBA00022729"/>
    </source>
</evidence>
<feature type="short sequence motif" description="TonB box" evidence="15">
    <location>
        <begin position="41"/>
        <end position="47"/>
    </location>
</feature>
<feature type="chain" id="PRO_5038127872" evidence="18">
    <location>
        <begin position="32"/>
        <end position="719"/>
    </location>
</feature>
<name>A0A918UB31_9NEIS</name>
<evidence type="ECO:0000256" key="10">
    <source>
        <dbReference type="ARBA" id="ARBA00023077"/>
    </source>
</evidence>
<dbReference type="InterPro" id="IPR000531">
    <property type="entry name" value="Beta-barrel_TonB"/>
</dbReference>
<evidence type="ECO:0000256" key="18">
    <source>
        <dbReference type="SAM" id="SignalP"/>
    </source>
</evidence>
<accession>A0A918UB31</accession>
<dbReference type="Pfam" id="PF07715">
    <property type="entry name" value="Plug"/>
    <property type="match status" value="1"/>
</dbReference>
<evidence type="ECO:0000256" key="17">
    <source>
        <dbReference type="SAM" id="MobiDB-lite"/>
    </source>
</evidence>
<feature type="compositionally biased region" description="Polar residues" evidence="17">
    <location>
        <begin position="53"/>
        <end position="65"/>
    </location>
</feature>
<keyword evidence="5" id="KW-0410">Iron transport</keyword>
<keyword evidence="6 14" id="KW-0812">Transmembrane</keyword>
<keyword evidence="3 14" id="KW-0813">Transport</keyword>
<dbReference type="PROSITE" id="PS00430">
    <property type="entry name" value="TONB_DEPENDENT_REC_1"/>
    <property type="match status" value="1"/>
</dbReference>
<evidence type="ECO:0000256" key="8">
    <source>
        <dbReference type="ARBA" id="ARBA00023004"/>
    </source>
</evidence>
<keyword evidence="10 15" id="KW-0798">TonB box</keyword>
<evidence type="ECO:0000256" key="3">
    <source>
        <dbReference type="ARBA" id="ARBA00022448"/>
    </source>
</evidence>
<evidence type="ECO:0000256" key="1">
    <source>
        <dbReference type="ARBA" id="ARBA00004571"/>
    </source>
</evidence>
<evidence type="ECO:0000256" key="13">
    <source>
        <dbReference type="ARBA" id="ARBA00023237"/>
    </source>
</evidence>
<protein>
    <submittedName>
        <fullName evidence="21">Ferrioxamine receptor FoxA</fullName>
    </submittedName>
</protein>
<dbReference type="FunFam" id="2.170.130.10:FF:000001">
    <property type="entry name" value="Catecholate siderophore TonB-dependent receptor"/>
    <property type="match status" value="1"/>
</dbReference>
<feature type="signal peptide" evidence="18">
    <location>
        <begin position="1"/>
        <end position="31"/>
    </location>
</feature>
<keyword evidence="12 21" id="KW-0675">Receptor</keyword>
<comment type="subcellular location">
    <subcellularLocation>
        <location evidence="1 14">Cell outer membrane</location>
        <topology evidence="1 14">Multi-pass membrane protein</topology>
    </subcellularLocation>
</comment>
<evidence type="ECO:0000313" key="21">
    <source>
        <dbReference type="EMBL" id="GGY20179.1"/>
    </source>
</evidence>
<keyword evidence="7 18" id="KW-0732">Signal</keyword>
<comment type="caution">
    <text evidence="21">The sequence shown here is derived from an EMBL/GenBank/DDBJ whole genome shotgun (WGS) entry which is preliminary data.</text>
</comment>
<dbReference type="GO" id="GO:0038023">
    <property type="term" value="F:signaling receptor activity"/>
    <property type="evidence" value="ECO:0007669"/>
    <property type="project" value="InterPro"/>
</dbReference>
<evidence type="ECO:0000256" key="4">
    <source>
        <dbReference type="ARBA" id="ARBA00022452"/>
    </source>
</evidence>
<gene>
    <name evidence="21" type="primary">foxA</name>
    <name evidence="21" type="ORF">GCM10011289_24630</name>
</gene>
<dbReference type="InterPro" id="IPR010105">
    <property type="entry name" value="TonB_sidphr_rcpt"/>
</dbReference>
<dbReference type="Pfam" id="PF00593">
    <property type="entry name" value="TonB_dep_Rec_b-barrel"/>
    <property type="match status" value="1"/>
</dbReference>
<dbReference type="GO" id="GO:0009279">
    <property type="term" value="C:cell outer membrane"/>
    <property type="evidence" value="ECO:0007669"/>
    <property type="project" value="UniProtKB-SubCell"/>
</dbReference>
<keyword evidence="13 14" id="KW-0998">Cell outer membrane</keyword>
<evidence type="ECO:0000256" key="11">
    <source>
        <dbReference type="ARBA" id="ARBA00023136"/>
    </source>
</evidence>
<dbReference type="GO" id="GO:0015891">
    <property type="term" value="P:siderophore transport"/>
    <property type="evidence" value="ECO:0007669"/>
    <property type="project" value="InterPro"/>
</dbReference>
<dbReference type="AlphaFoldDB" id="A0A918UB31"/>
<evidence type="ECO:0000256" key="5">
    <source>
        <dbReference type="ARBA" id="ARBA00022496"/>
    </source>
</evidence>
<dbReference type="InterPro" id="IPR037066">
    <property type="entry name" value="Plug_dom_sf"/>
</dbReference>
<reference evidence="21" key="2">
    <citation type="submission" date="2020-09" db="EMBL/GenBank/DDBJ databases">
        <authorList>
            <person name="Sun Q."/>
            <person name="Kim S."/>
        </authorList>
    </citation>
    <scope>NUCLEOTIDE SEQUENCE</scope>
    <source>
        <strain evidence="21">KCTC 32182</strain>
    </source>
</reference>
<keyword evidence="8" id="KW-0408">Iron</keyword>
<feature type="domain" description="TonB-dependent receptor-like beta-barrel" evidence="19">
    <location>
        <begin position="276"/>
        <end position="688"/>
    </location>
</feature>
<evidence type="ECO:0000256" key="2">
    <source>
        <dbReference type="ARBA" id="ARBA00009810"/>
    </source>
</evidence>
<evidence type="ECO:0000256" key="9">
    <source>
        <dbReference type="ARBA" id="ARBA00023065"/>
    </source>
</evidence>